<dbReference type="EMBL" id="QOCR01000001">
    <property type="protein sequence ID" value="RHW51963.1"/>
    <property type="molecule type" value="Genomic_DNA"/>
</dbReference>
<keyword evidence="2" id="KW-1185">Reference proteome</keyword>
<accession>A0A3R6XX39</accession>
<dbReference type="AlphaFoldDB" id="A0A3R6XX39"/>
<organism evidence="1 2">
    <name type="scientific">Bombilactobacillus bombi</name>
    <dbReference type="NCBI Taxonomy" id="1303590"/>
    <lineage>
        <taxon>Bacteria</taxon>
        <taxon>Bacillati</taxon>
        <taxon>Bacillota</taxon>
        <taxon>Bacilli</taxon>
        <taxon>Lactobacillales</taxon>
        <taxon>Lactobacillaceae</taxon>
        <taxon>Bombilactobacillus</taxon>
    </lineage>
</organism>
<name>A0A3R6XX39_9LACO</name>
<evidence type="ECO:0000313" key="1">
    <source>
        <dbReference type="EMBL" id="RHW51963.1"/>
    </source>
</evidence>
<dbReference type="OrthoDB" id="2246846at2"/>
<evidence type="ECO:0008006" key="3">
    <source>
        <dbReference type="Google" id="ProtNLM"/>
    </source>
</evidence>
<dbReference type="RefSeq" id="WP_118899583.1">
    <property type="nucleotide sequence ID" value="NZ_QOCR01000001.1"/>
</dbReference>
<evidence type="ECO:0000313" key="2">
    <source>
        <dbReference type="Proteomes" id="UP000284109"/>
    </source>
</evidence>
<protein>
    <recommendedName>
        <fullName evidence="3">IpaB/EvcA family protein</fullName>
    </recommendedName>
</protein>
<comment type="caution">
    <text evidence="1">The sequence shown here is derived from an EMBL/GenBank/DDBJ whole genome shotgun (WGS) entry which is preliminary data.</text>
</comment>
<sequence length="314" mass="36497">MQITQFSSKVQELYHQIQQQVQAKIILQDNGRQEDWLAFDQSGHKRDHTGNIYLEMAQSSNPDFTLAHELRHIQMEMSNFAEISFPITTTKPEFDQQLQATAVSLLGSVEHVLIMQQQRAAGEITNQVKSDFIAGLAQKVEPETPATAQYFVFRILMLLDALTFSEGQDWNHWEKLYPQSWSAASFLYQSMTKRLTASAFAVRRQEVNLLSEFNQLLHKQHYQDLPYADFVAIAPILSERQLRLTLEQVFKIKHAEFLDRQTNQRAFILIGNNDQQSVGTLNLQQLDSTQYQRLYQINVQDFLKAQQIHYLMRT</sequence>
<gene>
    <name evidence="1" type="ORF">DS831_01135</name>
</gene>
<proteinExistence type="predicted"/>
<reference evidence="1 2" key="1">
    <citation type="submission" date="2018-07" db="EMBL/GenBank/DDBJ databases">
        <title>Genome sequences of six Lactobacillus spp. isolated from bumble bee guts.</title>
        <authorList>
            <person name="Motta E.V.S."/>
            <person name="Moran N.A."/>
        </authorList>
    </citation>
    <scope>NUCLEOTIDE SEQUENCE [LARGE SCALE GENOMIC DNA]</scope>
    <source>
        <strain evidence="1 2">BI-1.1</strain>
    </source>
</reference>
<dbReference type="Proteomes" id="UP000284109">
    <property type="component" value="Unassembled WGS sequence"/>
</dbReference>